<evidence type="ECO:0000313" key="11">
    <source>
        <dbReference type="Proteomes" id="UP000184233"/>
    </source>
</evidence>
<name>A0A1M3L5C9_9BACT</name>
<dbReference type="InterPro" id="IPR000634">
    <property type="entry name" value="Ser/Thr_deHydtase_PyrdxlP-BS"/>
</dbReference>
<comment type="cofactor">
    <cofactor evidence="1">
        <name>Ca(2+)</name>
        <dbReference type="ChEBI" id="CHEBI:29108"/>
    </cofactor>
</comment>
<sequence>MITFQDVLAAHDRIRPFIHRTPVATSRYFDDRFGGALFIKCEHFQKVGAFKARGACNAVRILDDAMAARGVATHSSGNHAQAVAWSARHRGIPSWIVMPTNAPDVKKAAVRGYGATIVECEPTLAAREAALADVVERTGAHAIHPYNDDRVIAGQGTAALELLEDVPDLDIIMAPVGGGGLMSGTAITARAMRADIELIGAEPASADDARRSLATGILQPPPATATIADGLRTALGERTFDVLRSTDVRILTATEESIREAQYLVMERMKMVVEPSATVTLGILLENPALARGKRIGIVTTGGNVDIRKAMHF</sequence>
<dbReference type="EMBL" id="MKVH01000003">
    <property type="protein sequence ID" value="OJX60709.1"/>
    <property type="molecule type" value="Genomic_DNA"/>
</dbReference>
<evidence type="ECO:0000256" key="2">
    <source>
        <dbReference type="ARBA" id="ARBA00001933"/>
    </source>
</evidence>
<accession>A0A1M3L5C9</accession>
<dbReference type="STRING" id="1895771.BGO89_03815"/>
<dbReference type="FunFam" id="3.40.50.1100:FF:000005">
    <property type="entry name" value="Threonine dehydratase catabolic"/>
    <property type="match status" value="1"/>
</dbReference>
<keyword evidence="6" id="KW-0460">Magnesium</keyword>
<dbReference type="InterPro" id="IPR036052">
    <property type="entry name" value="TrpB-like_PALP_sf"/>
</dbReference>
<evidence type="ECO:0000256" key="1">
    <source>
        <dbReference type="ARBA" id="ARBA00001913"/>
    </source>
</evidence>
<comment type="caution">
    <text evidence="10">The sequence shown here is derived from an EMBL/GenBank/DDBJ whole genome shotgun (WGS) entry which is preliminary data.</text>
</comment>
<comment type="cofactor">
    <cofactor evidence="3">
        <name>Mn(2+)</name>
        <dbReference type="ChEBI" id="CHEBI:29035"/>
    </cofactor>
</comment>
<dbReference type="Gene3D" id="3.40.50.1100">
    <property type="match status" value="2"/>
</dbReference>
<comment type="similarity">
    <text evidence="5">Belongs to the serine/threonine dehydratase family.</text>
</comment>
<dbReference type="PROSITE" id="PS00165">
    <property type="entry name" value="DEHYDRATASE_SER_THR"/>
    <property type="match status" value="1"/>
</dbReference>
<dbReference type="GO" id="GO:0030170">
    <property type="term" value="F:pyridoxal phosphate binding"/>
    <property type="evidence" value="ECO:0007669"/>
    <property type="project" value="InterPro"/>
</dbReference>
<feature type="domain" description="Tryptophan synthase beta chain-like PALP" evidence="9">
    <location>
        <begin position="14"/>
        <end position="302"/>
    </location>
</feature>
<evidence type="ECO:0000256" key="8">
    <source>
        <dbReference type="ARBA" id="ARBA00023239"/>
    </source>
</evidence>
<dbReference type="GO" id="GO:0018114">
    <property type="term" value="F:threonine racemase activity"/>
    <property type="evidence" value="ECO:0007669"/>
    <property type="project" value="TreeGrafter"/>
</dbReference>
<comment type="cofactor">
    <cofactor evidence="2">
        <name>pyridoxal 5'-phosphate</name>
        <dbReference type="ChEBI" id="CHEBI:597326"/>
    </cofactor>
</comment>
<evidence type="ECO:0000256" key="7">
    <source>
        <dbReference type="ARBA" id="ARBA00022898"/>
    </source>
</evidence>
<evidence type="ECO:0000256" key="5">
    <source>
        <dbReference type="ARBA" id="ARBA00010869"/>
    </source>
</evidence>
<evidence type="ECO:0000256" key="6">
    <source>
        <dbReference type="ARBA" id="ARBA00022842"/>
    </source>
</evidence>
<dbReference type="GO" id="GO:0000287">
    <property type="term" value="F:magnesium ion binding"/>
    <property type="evidence" value="ECO:0007669"/>
    <property type="project" value="TreeGrafter"/>
</dbReference>
<dbReference type="SUPFAM" id="SSF53686">
    <property type="entry name" value="Tryptophan synthase beta subunit-like PLP-dependent enzymes"/>
    <property type="match status" value="1"/>
</dbReference>
<reference evidence="10 11" key="1">
    <citation type="submission" date="2016-09" db="EMBL/GenBank/DDBJ databases">
        <title>Genome-resolved meta-omics ties microbial dynamics to process performance in biotechnology for thiocyanate degradation.</title>
        <authorList>
            <person name="Kantor R.S."/>
            <person name="Huddy R.J."/>
            <person name="Iyer R."/>
            <person name="Thomas B.C."/>
            <person name="Brown C.T."/>
            <person name="Anantharaman K."/>
            <person name="Tringe S."/>
            <person name="Hettich R.L."/>
            <person name="Harrison S.T."/>
            <person name="Banfield J.F."/>
        </authorList>
    </citation>
    <scope>NUCLEOTIDE SEQUENCE [LARGE SCALE GENOMIC DNA]</scope>
    <source>
        <strain evidence="10">59-99</strain>
    </source>
</reference>
<dbReference type="PANTHER" id="PTHR43050:SF1">
    <property type="entry name" value="SERINE RACEMASE"/>
    <property type="match status" value="1"/>
</dbReference>
<dbReference type="PANTHER" id="PTHR43050">
    <property type="entry name" value="SERINE / THREONINE RACEMASE FAMILY MEMBER"/>
    <property type="match status" value="1"/>
</dbReference>
<gene>
    <name evidence="10" type="ORF">BGO89_03815</name>
</gene>
<protein>
    <submittedName>
        <fullName evidence="10">Serine dehydratase</fullName>
    </submittedName>
</protein>
<evidence type="ECO:0000256" key="4">
    <source>
        <dbReference type="ARBA" id="ARBA00001946"/>
    </source>
</evidence>
<evidence type="ECO:0000313" key="10">
    <source>
        <dbReference type="EMBL" id="OJX60709.1"/>
    </source>
</evidence>
<dbReference type="GO" id="GO:0003941">
    <property type="term" value="F:L-serine ammonia-lyase activity"/>
    <property type="evidence" value="ECO:0007669"/>
    <property type="project" value="TreeGrafter"/>
</dbReference>
<dbReference type="Proteomes" id="UP000184233">
    <property type="component" value="Unassembled WGS sequence"/>
</dbReference>
<comment type="cofactor">
    <cofactor evidence="4">
        <name>Mg(2+)</name>
        <dbReference type="ChEBI" id="CHEBI:18420"/>
    </cofactor>
</comment>
<organism evidence="10 11">
    <name type="scientific">Candidatus Kapaibacterium thiocyanatum</name>
    <dbReference type="NCBI Taxonomy" id="1895771"/>
    <lineage>
        <taxon>Bacteria</taxon>
        <taxon>Pseudomonadati</taxon>
        <taxon>Candidatus Kapaibacteriota</taxon>
        <taxon>Candidatus Kapaibacteriia</taxon>
        <taxon>Candidatus Kapaibacteriales</taxon>
        <taxon>Candidatus Kapaibacteriaceae</taxon>
        <taxon>Candidatus Kapaibacterium</taxon>
    </lineage>
</organism>
<keyword evidence="8" id="KW-0456">Lyase</keyword>
<dbReference type="AlphaFoldDB" id="A0A1M3L5C9"/>
<proteinExistence type="inferred from homology"/>
<dbReference type="GO" id="GO:0005524">
    <property type="term" value="F:ATP binding"/>
    <property type="evidence" value="ECO:0007669"/>
    <property type="project" value="TreeGrafter"/>
</dbReference>
<dbReference type="InterPro" id="IPR001926">
    <property type="entry name" value="TrpB-like_PALP"/>
</dbReference>
<keyword evidence="7" id="KW-0663">Pyridoxal phosphate</keyword>
<evidence type="ECO:0000256" key="3">
    <source>
        <dbReference type="ARBA" id="ARBA00001936"/>
    </source>
</evidence>
<dbReference type="CDD" id="cd01562">
    <property type="entry name" value="Thr-dehyd"/>
    <property type="match status" value="1"/>
</dbReference>
<dbReference type="GO" id="GO:0070179">
    <property type="term" value="P:D-serine biosynthetic process"/>
    <property type="evidence" value="ECO:0007669"/>
    <property type="project" value="TreeGrafter"/>
</dbReference>
<dbReference type="Pfam" id="PF00291">
    <property type="entry name" value="PALP"/>
    <property type="match status" value="1"/>
</dbReference>
<evidence type="ECO:0000259" key="9">
    <source>
        <dbReference type="Pfam" id="PF00291"/>
    </source>
</evidence>
<dbReference type="GO" id="GO:0030378">
    <property type="term" value="F:serine racemase activity"/>
    <property type="evidence" value="ECO:0007669"/>
    <property type="project" value="TreeGrafter"/>
</dbReference>